<accession>A0ABN2VPI9</accession>
<dbReference type="Pfam" id="PF08240">
    <property type="entry name" value="ADH_N"/>
    <property type="match status" value="1"/>
</dbReference>
<gene>
    <name evidence="2" type="ORF">GCM10009801_16920</name>
</gene>
<dbReference type="InterPro" id="IPR013154">
    <property type="entry name" value="ADH-like_N"/>
</dbReference>
<comment type="caution">
    <text evidence="2">The sequence shown here is derived from an EMBL/GenBank/DDBJ whole genome shotgun (WGS) entry which is preliminary data.</text>
</comment>
<evidence type="ECO:0000259" key="1">
    <source>
        <dbReference type="SMART" id="SM00829"/>
    </source>
</evidence>
<reference evidence="2 3" key="1">
    <citation type="journal article" date="2019" name="Int. J. Syst. Evol. Microbiol.">
        <title>The Global Catalogue of Microorganisms (GCM) 10K type strain sequencing project: providing services to taxonomists for standard genome sequencing and annotation.</title>
        <authorList>
            <consortium name="The Broad Institute Genomics Platform"/>
            <consortium name="The Broad Institute Genome Sequencing Center for Infectious Disease"/>
            <person name="Wu L."/>
            <person name="Ma J."/>
        </authorList>
    </citation>
    <scope>NUCLEOTIDE SEQUENCE [LARGE SCALE GENOMIC DNA]</scope>
    <source>
        <strain evidence="2 3">JCM 15478</strain>
    </source>
</reference>
<proteinExistence type="predicted"/>
<protein>
    <submittedName>
        <fullName evidence="2">NADP-dependent oxidoreductase</fullName>
    </submittedName>
</protein>
<dbReference type="SMART" id="SM00829">
    <property type="entry name" value="PKS_ER"/>
    <property type="match status" value="1"/>
</dbReference>
<evidence type="ECO:0000313" key="3">
    <source>
        <dbReference type="Proteomes" id="UP001500016"/>
    </source>
</evidence>
<dbReference type="Gene3D" id="3.90.180.10">
    <property type="entry name" value="Medium-chain alcohol dehydrogenases, catalytic domain"/>
    <property type="match status" value="1"/>
</dbReference>
<sequence>MEDIMKAVRYHRYGDSDVLVHEEAERPVPGAGQVLVRVAATSFNPVDASIRAGFLREAFPLAFPHTPGIDVAGTVAATGPGAGGWREGDAVVAFLPLNGPGAAAEYVLAPTEALAAAPTAVEPADAAALPAVGLTAWQSLFEHARLSDGQRILINGASGAVGGYAVQLAHRAGARVTATASPGKAERIRARGADRVLDYTAAPLTEAADGPYDVVLNLVRTSPEETGDLVGLARDGGVLVSTTTEVPEDAGRGVRTSHVFARSDADQLAGLVRRVDAGELRIDVADRRPLADLAAVHADAEAGRLPGKTVLLAG</sequence>
<dbReference type="InterPro" id="IPR020843">
    <property type="entry name" value="ER"/>
</dbReference>
<name>A0ABN2VPI9_9ACTN</name>
<dbReference type="SUPFAM" id="SSF51735">
    <property type="entry name" value="NAD(P)-binding Rossmann-fold domains"/>
    <property type="match status" value="1"/>
</dbReference>
<dbReference type="SUPFAM" id="SSF50129">
    <property type="entry name" value="GroES-like"/>
    <property type="match status" value="1"/>
</dbReference>
<dbReference type="EMBL" id="BAAAPE010000005">
    <property type="protein sequence ID" value="GAA2068576.1"/>
    <property type="molecule type" value="Genomic_DNA"/>
</dbReference>
<dbReference type="CDD" id="cd05289">
    <property type="entry name" value="MDR_like_2"/>
    <property type="match status" value="1"/>
</dbReference>
<evidence type="ECO:0000313" key="2">
    <source>
        <dbReference type="EMBL" id="GAA2068576.1"/>
    </source>
</evidence>
<dbReference type="InterPro" id="IPR052733">
    <property type="entry name" value="Chloroplast_QOR"/>
</dbReference>
<dbReference type="Gene3D" id="3.40.50.720">
    <property type="entry name" value="NAD(P)-binding Rossmann-like Domain"/>
    <property type="match status" value="1"/>
</dbReference>
<feature type="domain" description="Enoyl reductase (ER)" evidence="1">
    <location>
        <begin position="14"/>
        <end position="311"/>
    </location>
</feature>
<dbReference type="Proteomes" id="UP001500016">
    <property type="component" value="Unassembled WGS sequence"/>
</dbReference>
<dbReference type="Pfam" id="PF13602">
    <property type="entry name" value="ADH_zinc_N_2"/>
    <property type="match status" value="1"/>
</dbReference>
<dbReference type="InterPro" id="IPR011032">
    <property type="entry name" value="GroES-like_sf"/>
</dbReference>
<dbReference type="InterPro" id="IPR036291">
    <property type="entry name" value="NAD(P)-bd_dom_sf"/>
</dbReference>
<organism evidence="2 3">
    <name type="scientific">Streptomyces albiaxialis</name>
    <dbReference type="NCBI Taxonomy" id="329523"/>
    <lineage>
        <taxon>Bacteria</taxon>
        <taxon>Bacillati</taxon>
        <taxon>Actinomycetota</taxon>
        <taxon>Actinomycetes</taxon>
        <taxon>Kitasatosporales</taxon>
        <taxon>Streptomycetaceae</taxon>
        <taxon>Streptomyces</taxon>
    </lineage>
</organism>
<dbReference type="PANTHER" id="PTHR44013">
    <property type="entry name" value="ZINC-TYPE ALCOHOL DEHYDROGENASE-LIKE PROTEIN C16A3.02C"/>
    <property type="match status" value="1"/>
</dbReference>
<dbReference type="PANTHER" id="PTHR44013:SF1">
    <property type="entry name" value="ZINC-TYPE ALCOHOL DEHYDROGENASE-LIKE PROTEIN C16A3.02C"/>
    <property type="match status" value="1"/>
</dbReference>
<keyword evidence="3" id="KW-1185">Reference proteome</keyword>